<comment type="similarity">
    <text evidence="2 6">Belongs to the dTDP-4-dehydrorhamnose reductase family.</text>
</comment>
<dbReference type="PANTHER" id="PTHR10491">
    <property type="entry name" value="DTDP-4-DEHYDRORHAMNOSE REDUCTASE"/>
    <property type="match status" value="1"/>
</dbReference>
<dbReference type="NCBIfam" id="TIGR01214">
    <property type="entry name" value="rmlD"/>
    <property type="match status" value="1"/>
</dbReference>
<feature type="domain" description="RmlD-like substrate binding" evidence="7">
    <location>
        <begin position="7"/>
        <end position="298"/>
    </location>
</feature>
<name>A0A7U6GGA9_9GAMM</name>
<gene>
    <name evidence="8" type="primary">rfbD</name>
    <name evidence="8" type="ORF">TBH_C0116</name>
</gene>
<dbReference type="GO" id="GO:0008831">
    <property type="term" value="F:dTDP-4-dehydrorhamnose reductase activity"/>
    <property type="evidence" value="ECO:0007669"/>
    <property type="project" value="UniProtKB-EC"/>
</dbReference>
<dbReference type="Pfam" id="PF04321">
    <property type="entry name" value="RmlD_sub_bind"/>
    <property type="match status" value="1"/>
</dbReference>
<dbReference type="EMBL" id="AP012273">
    <property type="protein sequence ID" value="BAO43064.1"/>
    <property type="molecule type" value="Genomic_DNA"/>
</dbReference>
<evidence type="ECO:0000313" key="8">
    <source>
        <dbReference type="EMBL" id="BAO43064.1"/>
    </source>
</evidence>
<evidence type="ECO:0000256" key="3">
    <source>
        <dbReference type="ARBA" id="ARBA00012929"/>
    </source>
</evidence>
<dbReference type="CDD" id="cd05254">
    <property type="entry name" value="dTDP_HR_like_SDR_e"/>
    <property type="match status" value="1"/>
</dbReference>
<evidence type="ECO:0000256" key="5">
    <source>
        <dbReference type="ARBA" id="ARBA00048200"/>
    </source>
</evidence>
<dbReference type="GO" id="GO:0005829">
    <property type="term" value="C:cytosol"/>
    <property type="evidence" value="ECO:0007669"/>
    <property type="project" value="TreeGrafter"/>
</dbReference>
<dbReference type="SUPFAM" id="SSF51735">
    <property type="entry name" value="NAD(P)-binding Rossmann-fold domains"/>
    <property type="match status" value="1"/>
</dbReference>
<evidence type="ECO:0000259" key="7">
    <source>
        <dbReference type="Pfam" id="PF04321"/>
    </source>
</evidence>
<comment type="catalytic activity">
    <reaction evidence="5 6">
        <text>dTDP-beta-L-rhamnose + NADP(+) = dTDP-4-dehydro-beta-L-rhamnose + NADPH + H(+)</text>
        <dbReference type="Rhea" id="RHEA:21796"/>
        <dbReference type="ChEBI" id="CHEBI:15378"/>
        <dbReference type="ChEBI" id="CHEBI:57510"/>
        <dbReference type="ChEBI" id="CHEBI:57783"/>
        <dbReference type="ChEBI" id="CHEBI:58349"/>
        <dbReference type="ChEBI" id="CHEBI:62830"/>
        <dbReference type="EC" id="1.1.1.133"/>
    </reaction>
</comment>
<dbReference type="InterPro" id="IPR005913">
    <property type="entry name" value="dTDP_dehydrorham_reduct"/>
</dbReference>
<dbReference type="KEGG" id="tbn:TBH_C0116"/>
<dbReference type="UniPathway" id="UPA00124"/>
<dbReference type="InterPro" id="IPR036291">
    <property type="entry name" value="NAD(P)-bd_dom_sf"/>
</dbReference>
<dbReference type="OrthoDB" id="9803892at2"/>
<dbReference type="Proteomes" id="UP000031631">
    <property type="component" value="Chromosome"/>
</dbReference>
<protein>
    <recommendedName>
        <fullName evidence="4 6">dTDP-4-dehydrorhamnose reductase</fullName>
        <ecNumber evidence="3 6">1.1.1.133</ecNumber>
    </recommendedName>
</protein>
<keyword evidence="9" id="KW-1185">Reference proteome</keyword>
<evidence type="ECO:0000313" key="9">
    <source>
        <dbReference type="Proteomes" id="UP000031631"/>
    </source>
</evidence>
<evidence type="ECO:0000256" key="2">
    <source>
        <dbReference type="ARBA" id="ARBA00010944"/>
    </source>
</evidence>
<dbReference type="RefSeq" id="WP_041064298.1">
    <property type="nucleotide sequence ID" value="NZ_AP012273.1"/>
</dbReference>
<dbReference type="EC" id="1.1.1.133" evidence="3 6"/>
<evidence type="ECO:0000256" key="1">
    <source>
        <dbReference type="ARBA" id="ARBA00004781"/>
    </source>
</evidence>
<dbReference type="UniPathway" id="UPA00281"/>
<accession>A0A7U6GGA9</accession>
<dbReference type="Gene3D" id="3.90.25.10">
    <property type="entry name" value="UDP-galactose 4-epimerase, domain 1"/>
    <property type="match status" value="1"/>
</dbReference>
<dbReference type="InterPro" id="IPR029903">
    <property type="entry name" value="RmlD-like-bd"/>
</dbReference>
<comment type="cofactor">
    <cofactor evidence="6">
        <name>Mg(2+)</name>
        <dbReference type="ChEBI" id="CHEBI:18420"/>
    </cofactor>
    <text evidence="6">Binds 1 Mg(2+) ion per monomer.</text>
</comment>
<dbReference type="AlphaFoldDB" id="A0A7U6GGA9"/>
<organism evidence="8 9">
    <name type="scientific">Thiolapillus brandeum</name>
    <dbReference type="NCBI Taxonomy" id="1076588"/>
    <lineage>
        <taxon>Bacteria</taxon>
        <taxon>Pseudomonadati</taxon>
        <taxon>Pseudomonadota</taxon>
        <taxon>Gammaproteobacteria</taxon>
        <taxon>Chromatiales</taxon>
        <taxon>Sedimenticolaceae</taxon>
        <taxon>Thiolapillus</taxon>
    </lineage>
</organism>
<comment type="pathway">
    <text evidence="1 6">Carbohydrate biosynthesis; dTDP-L-rhamnose biosynthesis.</text>
</comment>
<evidence type="ECO:0000256" key="4">
    <source>
        <dbReference type="ARBA" id="ARBA00017099"/>
    </source>
</evidence>
<sequence>MNYEKPRILLFGHNGQIAWELRRCLATLGHVVSAGLDGADHELDLTDAEALSRLVHELNPGLMVNAAAYTAVDQAESETELAWRLNAEVVGEIGQLGAAMDCPVLHYSTDYVFSGQGDRPWKENDEPDPRSVYGRSKLGGEQALLGSRADCLILRTAWVYGGRGSNFLLTMQRLFREKDSLGVVGDQFGAPTWSRMIAEASAQLLAQCRTEDGGFSFGEHREEIFHLSCEGQASWYDFACAILEAGSESCELKSLRTEEYPTAAARPAYSVLNNNRLWQAWGIRLPEWREALALCLEEQG</sequence>
<reference evidence="8 9" key="1">
    <citation type="journal article" date="2014" name="PLoS ONE">
        <title>Physiological and genomic features of a novel sulfur-oxidizing gammaproteobacterium belonging to a previously uncultivated symbiotic lineage isolated from a hydrothermal vent.</title>
        <authorList>
            <person name="Nunoura T."/>
            <person name="Takaki Y."/>
            <person name="Kazama H."/>
            <person name="Kakuta J."/>
            <person name="Shimamura S."/>
            <person name="Makita H."/>
            <person name="Hirai M."/>
            <person name="Miyazaki M."/>
            <person name="Takai K."/>
        </authorList>
    </citation>
    <scope>NUCLEOTIDE SEQUENCE [LARGE SCALE GENOMIC DNA]</scope>
    <source>
        <strain evidence="8 9">Hiromi1</strain>
    </source>
</reference>
<dbReference type="PANTHER" id="PTHR10491:SF4">
    <property type="entry name" value="METHIONINE ADENOSYLTRANSFERASE 2 SUBUNIT BETA"/>
    <property type="match status" value="1"/>
</dbReference>
<comment type="function">
    <text evidence="6">Catalyzes the reduction of dTDP-6-deoxy-L-lyxo-4-hexulose to yield dTDP-L-rhamnose.</text>
</comment>
<proteinExistence type="inferred from homology"/>
<dbReference type="Gene3D" id="3.40.50.720">
    <property type="entry name" value="NAD(P)-binding Rossmann-like Domain"/>
    <property type="match status" value="1"/>
</dbReference>
<dbReference type="GO" id="GO:0009243">
    <property type="term" value="P:O antigen biosynthetic process"/>
    <property type="evidence" value="ECO:0007669"/>
    <property type="project" value="UniProtKB-UniPathway"/>
</dbReference>
<keyword evidence="6" id="KW-0521">NADP</keyword>
<keyword evidence="6 8" id="KW-0560">Oxidoreductase</keyword>
<evidence type="ECO:0000256" key="6">
    <source>
        <dbReference type="RuleBase" id="RU364082"/>
    </source>
</evidence>
<dbReference type="GO" id="GO:0019305">
    <property type="term" value="P:dTDP-rhamnose biosynthetic process"/>
    <property type="evidence" value="ECO:0007669"/>
    <property type="project" value="UniProtKB-UniPathway"/>
</dbReference>